<feature type="domain" description="ABC transmembrane type-1" evidence="7">
    <location>
        <begin position="17"/>
        <end position="199"/>
    </location>
</feature>
<reference evidence="8 9" key="1">
    <citation type="submission" date="2020-03" db="EMBL/GenBank/DDBJ databases">
        <title>Leucobacter sp. nov., isolated from beetles.</title>
        <authorList>
            <person name="Hyun D.-W."/>
            <person name="Bae J.-W."/>
        </authorList>
    </citation>
    <scope>NUCLEOTIDE SEQUENCE [LARGE SCALE GENOMIC DNA]</scope>
    <source>
        <strain evidence="8 9">HDW9C</strain>
    </source>
</reference>
<proteinExistence type="inferred from homology"/>
<keyword evidence="3 6" id="KW-0812">Transmembrane</keyword>
<dbReference type="Gene3D" id="1.10.3720.10">
    <property type="entry name" value="MetI-like"/>
    <property type="match status" value="1"/>
</dbReference>
<dbReference type="AlphaFoldDB" id="A0A6G7XDS4"/>
<evidence type="ECO:0000313" key="8">
    <source>
        <dbReference type="EMBL" id="QIK62744.1"/>
    </source>
</evidence>
<dbReference type="SUPFAM" id="SSF161098">
    <property type="entry name" value="MetI-like"/>
    <property type="match status" value="1"/>
</dbReference>
<dbReference type="PANTHER" id="PTHR30177">
    <property type="entry name" value="GLYCINE BETAINE/L-PROLINE TRANSPORT SYSTEM PERMEASE PROTEIN PROW"/>
    <property type="match status" value="1"/>
</dbReference>
<evidence type="ECO:0000256" key="2">
    <source>
        <dbReference type="ARBA" id="ARBA00022448"/>
    </source>
</evidence>
<dbReference type="Pfam" id="PF00528">
    <property type="entry name" value="BPD_transp_1"/>
    <property type="match status" value="1"/>
</dbReference>
<feature type="transmembrane region" description="Helical" evidence="6">
    <location>
        <begin position="83"/>
        <end position="102"/>
    </location>
</feature>
<dbReference type="RefSeq" id="WP_166290075.1">
    <property type="nucleotide sequence ID" value="NZ_CP049863.1"/>
</dbReference>
<dbReference type="GO" id="GO:0055085">
    <property type="term" value="P:transmembrane transport"/>
    <property type="evidence" value="ECO:0007669"/>
    <property type="project" value="InterPro"/>
</dbReference>
<dbReference type="PANTHER" id="PTHR30177:SF4">
    <property type="entry name" value="OSMOPROTECTANT IMPORT PERMEASE PROTEIN OSMW"/>
    <property type="match status" value="1"/>
</dbReference>
<comment type="subcellular location">
    <subcellularLocation>
        <location evidence="6">Cell membrane</location>
        <topology evidence="6">Multi-pass membrane protein</topology>
    </subcellularLocation>
    <subcellularLocation>
        <location evidence="1">Membrane</location>
        <topology evidence="1">Multi-pass membrane protein</topology>
    </subcellularLocation>
</comment>
<dbReference type="GO" id="GO:0031460">
    <property type="term" value="P:glycine betaine transport"/>
    <property type="evidence" value="ECO:0007669"/>
    <property type="project" value="TreeGrafter"/>
</dbReference>
<keyword evidence="9" id="KW-1185">Reference proteome</keyword>
<keyword evidence="5 6" id="KW-0472">Membrane</keyword>
<dbReference type="InterPro" id="IPR035906">
    <property type="entry name" value="MetI-like_sf"/>
</dbReference>
<feature type="transmembrane region" description="Helical" evidence="6">
    <location>
        <begin position="48"/>
        <end position="71"/>
    </location>
</feature>
<evidence type="ECO:0000256" key="4">
    <source>
        <dbReference type="ARBA" id="ARBA00022989"/>
    </source>
</evidence>
<organism evidence="8 9">
    <name type="scientific">Leucobacter viscericola</name>
    <dbReference type="NCBI Taxonomy" id="2714935"/>
    <lineage>
        <taxon>Bacteria</taxon>
        <taxon>Bacillati</taxon>
        <taxon>Actinomycetota</taxon>
        <taxon>Actinomycetes</taxon>
        <taxon>Micrococcales</taxon>
        <taxon>Microbacteriaceae</taxon>
        <taxon>Leucobacter</taxon>
    </lineage>
</organism>
<dbReference type="InterPro" id="IPR000515">
    <property type="entry name" value="MetI-like"/>
</dbReference>
<dbReference type="GO" id="GO:0005886">
    <property type="term" value="C:plasma membrane"/>
    <property type="evidence" value="ECO:0007669"/>
    <property type="project" value="UniProtKB-SubCell"/>
</dbReference>
<dbReference type="InterPro" id="IPR051204">
    <property type="entry name" value="ABC_transp_perm/SBD"/>
</dbReference>
<evidence type="ECO:0000259" key="7">
    <source>
        <dbReference type="PROSITE" id="PS50928"/>
    </source>
</evidence>
<evidence type="ECO:0000256" key="6">
    <source>
        <dbReference type="RuleBase" id="RU363032"/>
    </source>
</evidence>
<keyword evidence="4 6" id="KW-1133">Transmembrane helix</keyword>
<keyword evidence="2 6" id="KW-0813">Transport</keyword>
<name>A0A6G7XDS4_9MICO</name>
<comment type="similarity">
    <text evidence="6">Belongs to the binding-protein-dependent transport system permease family.</text>
</comment>
<sequence length="215" mass="23020">MNLDWITNNLTLIGDLTLAHLWLTLLPTVIGLVLSIPLGYLAFTHRRWYPTIIGGTGLFYTIPSLALFILLPKLLGTQVLNPMNIVVALVIYTVALLARVVADGLDSVSPDAVQAATGIGFTRAQTFFKIQLPIAIPAVLSGLRVVVVSNISIVTMAAVIGIAQLGSLFTMGFTRHLYVPIVVGLVACLLLALVLDRLLVLLGKVMTPWGQKGAL</sequence>
<feature type="transmembrane region" description="Helical" evidence="6">
    <location>
        <begin position="145"/>
        <end position="165"/>
    </location>
</feature>
<evidence type="ECO:0000256" key="5">
    <source>
        <dbReference type="ARBA" id="ARBA00023136"/>
    </source>
</evidence>
<gene>
    <name evidence="8" type="ORF">G7068_05655</name>
</gene>
<dbReference type="PROSITE" id="PS50928">
    <property type="entry name" value="ABC_TM1"/>
    <property type="match status" value="1"/>
</dbReference>
<evidence type="ECO:0000256" key="3">
    <source>
        <dbReference type="ARBA" id="ARBA00022692"/>
    </source>
</evidence>
<dbReference type="EMBL" id="CP049863">
    <property type="protein sequence ID" value="QIK62744.1"/>
    <property type="molecule type" value="Genomic_DNA"/>
</dbReference>
<evidence type="ECO:0000256" key="1">
    <source>
        <dbReference type="ARBA" id="ARBA00004141"/>
    </source>
</evidence>
<feature type="transmembrane region" description="Helical" evidence="6">
    <location>
        <begin position="20"/>
        <end position="41"/>
    </location>
</feature>
<dbReference type="Proteomes" id="UP000502677">
    <property type="component" value="Chromosome"/>
</dbReference>
<accession>A0A6G7XDS4</accession>
<feature type="transmembrane region" description="Helical" evidence="6">
    <location>
        <begin position="177"/>
        <end position="202"/>
    </location>
</feature>
<dbReference type="KEGG" id="lvi:G7068_05655"/>
<protein>
    <submittedName>
        <fullName evidence="8">ABC transporter permease subunit</fullName>
    </submittedName>
</protein>
<dbReference type="CDD" id="cd06261">
    <property type="entry name" value="TM_PBP2"/>
    <property type="match status" value="1"/>
</dbReference>
<evidence type="ECO:0000313" key="9">
    <source>
        <dbReference type="Proteomes" id="UP000502677"/>
    </source>
</evidence>